<dbReference type="PANTHER" id="PTHR31435:SF10">
    <property type="entry name" value="BSR4717 PROTEIN"/>
    <property type="match status" value="1"/>
</dbReference>
<reference evidence="2 3" key="1">
    <citation type="journal article" date="2018" name="Int. J. Syst. Evol. Microbiol.">
        <title>Zhouia spongiae sp. nov., isolated from a marine sponge.</title>
        <authorList>
            <person name="Zhuang L."/>
            <person name="Lin B."/>
            <person name="Qin F."/>
            <person name="Luo L."/>
        </authorList>
    </citation>
    <scope>NUCLEOTIDE SEQUENCE [LARGE SCALE GENOMIC DNA]</scope>
    <source>
        <strain evidence="2 3">HN-Y44</strain>
    </source>
</reference>
<protein>
    <submittedName>
        <fullName evidence="2">N-acetyltransferase</fullName>
    </submittedName>
</protein>
<evidence type="ECO:0000313" key="2">
    <source>
        <dbReference type="EMBL" id="UNY97502.1"/>
    </source>
</evidence>
<dbReference type="SUPFAM" id="SSF55729">
    <property type="entry name" value="Acyl-CoA N-acyltransferases (Nat)"/>
    <property type="match status" value="1"/>
</dbReference>
<dbReference type="InterPro" id="IPR031165">
    <property type="entry name" value="GNAT_YJDJ"/>
</dbReference>
<dbReference type="Pfam" id="PF14542">
    <property type="entry name" value="Acetyltransf_CG"/>
    <property type="match status" value="1"/>
</dbReference>
<accession>A0ABY3YIR3</accession>
<gene>
    <name evidence="2" type="ORF">MQE36_10405</name>
</gene>
<keyword evidence="3" id="KW-1185">Reference proteome</keyword>
<dbReference type="InterPro" id="IPR016181">
    <property type="entry name" value="Acyl_CoA_acyltransferase"/>
</dbReference>
<proteinExistence type="predicted"/>
<dbReference type="PANTHER" id="PTHR31435">
    <property type="entry name" value="PROTEIN NATD1"/>
    <property type="match status" value="1"/>
</dbReference>
<name>A0ABY3YIR3_9FLAO</name>
<dbReference type="RefSeq" id="WP_242935914.1">
    <property type="nucleotide sequence ID" value="NZ_CP094326.1"/>
</dbReference>
<organism evidence="2 3">
    <name type="scientific">Zhouia spongiae</name>
    <dbReference type="NCBI Taxonomy" id="2202721"/>
    <lineage>
        <taxon>Bacteria</taxon>
        <taxon>Pseudomonadati</taxon>
        <taxon>Bacteroidota</taxon>
        <taxon>Flavobacteriia</taxon>
        <taxon>Flavobacteriales</taxon>
        <taxon>Flavobacteriaceae</taxon>
        <taxon>Zhouia</taxon>
    </lineage>
</organism>
<dbReference type="EMBL" id="CP094326">
    <property type="protein sequence ID" value="UNY97502.1"/>
    <property type="molecule type" value="Genomic_DNA"/>
</dbReference>
<dbReference type="CDD" id="cd04301">
    <property type="entry name" value="NAT_SF"/>
    <property type="match status" value="1"/>
</dbReference>
<dbReference type="Gene3D" id="3.40.630.30">
    <property type="match status" value="1"/>
</dbReference>
<sequence>MTEILQQDDGKHGKFYITEEDKDVAHMTYTWAGSDKFIIDHTDVNPILKGQGVGLKLVERAIAFARDKRVKIIPLCPFAKATINKHAEWHDIL</sequence>
<dbReference type="PROSITE" id="PS51729">
    <property type="entry name" value="GNAT_YJDJ"/>
    <property type="match status" value="1"/>
</dbReference>
<feature type="domain" description="N-acetyltransferase" evidence="1">
    <location>
        <begin position="7"/>
        <end position="93"/>
    </location>
</feature>
<evidence type="ECO:0000259" key="1">
    <source>
        <dbReference type="PROSITE" id="PS51729"/>
    </source>
</evidence>
<dbReference type="Proteomes" id="UP000829476">
    <property type="component" value="Chromosome"/>
</dbReference>
<evidence type="ECO:0000313" key="3">
    <source>
        <dbReference type="Proteomes" id="UP000829476"/>
    </source>
</evidence>
<dbReference type="InterPro" id="IPR045057">
    <property type="entry name" value="Gcn5-rel_NAT"/>
</dbReference>